<evidence type="ECO:0000313" key="1">
    <source>
        <dbReference type="EMBL" id="TDQ32558.1"/>
    </source>
</evidence>
<dbReference type="Proteomes" id="UP000295468">
    <property type="component" value="Unassembled WGS sequence"/>
</dbReference>
<protein>
    <recommendedName>
        <fullName evidence="3">DUF1611 domain-containing protein</fullName>
    </recommendedName>
</protein>
<gene>
    <name evidence="1" type="ORF">CLV82_0389</name>
</gene>
<dbReference type="AlphaFoldDB" id="A0A4R6TUE4"/>
<proteinExistence type="predicted"/>
<organism evidence="1 2">
    <name type="scientific">Zeaxanthinibacter enoshimensis</name>
    <dbReference type="NCBI Taxonomy" id="392009"/>
    <lineage>
        <taxon>Bacteria</taxon>
        <taxon>Pseudomonadati</taxon>
        <taxon>Bacteroidota</taxon>
        <taxon>Flavobacteriia</taxon>
        <taxon>Flavobacteriales</taxon>
        <taxon>Flavobacteriaceae</taxon>
        <taxon>Zeaxanthinibacter</taxon>
    </lineage>
</organism>
<accession>A0A4R6TUE4</accession>
<evidence type="ECO:0008006" key="3">
    <source>
        <dbReference type="Google" id="ProtNLM"/>
    </source>
</evidence>
<dbReference type="OrthoDB" id="145933at2"/>
<dbReference type="EMBL" id="SNYI01000001">
    <property type="protein sequence ID" value="TDQ32558.1"/>
    <property type="molecule type" value="Genomic_DNA"/>
</dbReference>
<reference evidence="1 2" key="1">
    <citation type="submission" date="2019-03" db="EMBL/GenBank/DDBJ databases">
        <title>Genomic Encyclopedia of Archaeal and Bacterial Type Strains, Phase II (KMG-II): from individual species to whole genera.</title>
        <authorList>
            <person name="Goeker M."/>
        </authorList>
    </citation>
    <scope>NUCLEOTIDE SEQUENCE [LARGE SCALE GENOMIC DNA]</scope>
    <source>
        <strain evidence="1 2">DSM 18435</strain>
    </source>
</reference>
<sequence length="355" mass="39117">MKKIHKGFTMPSAAYSVPRKAIKRYKAIDRPPQVGDVLYGVVETIGQHKSLENKEGRIHTIHHGTHAIFVFGNRYAPDYYEGIVPSESDFTGVDLLARSGLVGKVLSKSGMVISPTRIKPLGYACDNEGKVINTRDYSLINPKATEKKSPRAKLILNIGTAMNAGKSAAATACVYALSVHDKEVRASKVTGTASLKDILSMNDAGAAHYSDFTFLGYPSTYLIEEEEILDIFNKLDLKYANNKDNYWVVEFADGINQRETAMLLQSPAVRERIHKLIFCAADSFGAIGGLHVLKNKFGLVPDAISGVCSSSPLHIRELSEYTDIPVFNSLNVDPKELFDILSTPRKRNKKRLAVV</sequence>
<evidence type="ECO:0000313" key="2">
    <source>
        <dbReference type="Proteomes" id="UP000295468"/>
    </source>
</evidence>
<keyword evidence="2" id="KW-1185">Reference proteome</keyword>
<name>A0A4R6TUE4_9FLAO</name>
<comment type="caution">
    <text evidence="1">The sequence shown here is derived from an EMBL/GenBank/DDBJ whole genome shotgun (WGS) entry which is preliminary data.</text>
</comment>
<dbReference type="RefSeq" id="WP_133642606.1">
    <property type="nucleotide sequence ID" value="NZ_SNYI01000001.1"/>
</dbReference>